<feature type="domain" description="Formyl transferase C-terminal" evidence="6">
    <location>
        <begin position="237"/>
        <end position="341"/>
    </location>
</feature>
<evidence type="ECO:0000313" key="8">
    <source>
        <dbReference type="Proteomes" id="UP001152795"/>
    </source>
</evidence>
<accession>A0A6S7GJU1</accession>
<dbReference type="PANTHER" id="PTHR11138:SF5">
    <property type="entry name" value="METHIONYL-TRNA FORMYLTRANSFERASE, MITOCHONDRIAL"/>
    <property type="match status" value="1"/>
</dbReference>
<dbReference type="Proteomes" id="UP001152795">
    <property type="component" value="Unassembled WGS sequence"/>
</dbReference>
<dbReference type="InterPro" id="IPR005793">
    <property type="entry name" value="Formyl_trans_C"/>
</dbReference>
<evidence type="ECO:0000256" key="4">
    <source>
        <dbReference type="ARBA" id="ARBA00022917"/>
    </source>
</evidence>
<name>A0A6S7GJU1_PARCT</name>
<dbReference type="CDD" id="cd08646">
    <property type="entry name" value="FMT_core_Met-tRNA-FMT_N"/>
    <property type="match status" value="1"/>
</dbReference>
<dbReference type="SUPFAM" id="SSF53328">
    <property type="entry name" value="Formyltransferase"/>
    <property type="match status" value="1"/>
</dbReference>
<gene>
    <name evidence="7" type="ORF">PACLA_8A028657</name>
</gene>
<dbReference type="InterPro" id="IPR002376">
    <property type="entry name" value="Formyl_transf_N"/>
</dbReference>
<proteinExistence type="inferred from homology"/>
<dbReference type="EC" id="2.1.2.9" evidence="2"/>
<dbReference type="PANTHER" id="PTHR11138">
    <property type="entry name" value="METHIONYL-TRNA FORMYLTRANSFERASE"/>
    <property type="match status" value="1"/>
</dbReference>
<keyword evidence="8" id="KW-1185">Reference proteome</keyword>
<dbReference type="Pfam" id="PF00551">
    <property type="entry name" value="Formyl_trans_N"/>
    <property type="match status" value="1"/>
</dbReference>
<comment type="similarity">
    <text evidence="1">Belongs to the Fmt family.</text>
</comment>
<comment type="caution">
    <text evidence="7">The sequence shown here is derived from an EMBL/GenBank/DDBJ whole genome shotgun (WGS) entry which is preliminary data.</text>
</comment>
<evidence type="ECO:0000313" key="7">
    <source>
        <dbReference type="EMBL" id="CAB3993714.1"/>
    </source>
</evidence>
<dbReference type="OrthoDB" id="10268103at2759"/>
<protein>
    <recommendedName>
        <fullName evidence="2">methionyl-tRNA formyltransferase</fullName>
        <ecNumber evidence="2">2.1.2.9</ecNumber>
    </recommendedName>
</protein>
<dbReference type="Pfam" id="PF02911">
    <property type="entry name" value="Formyl_trans_C"/>
    <property type="match status" value="1"/>
</dbReference>
<dbReference type="GO" id="GO:0005739">
    <property type="term" value="C:mitochondrion"/>
    <property type="evidence" value="ECO:0007669"/>
    <property type="project" value="TreeGrafter"/>
</dbReference>
<dbReference type="Gene3D" id="3.40.50.12230">
    <property type="match status" value="1"/>
</dbReference>
<keyword evidence="4" id="KW-0648">Protein biosynthesis</keyword>
<evidence type="ECO:0000256" key="3">
    <source>
        <dbReference type="ARBA" id="ARBA00022679"/>
    </source>
</evidence>
<evidence type="ECO:0000259" key="6">
    <source>
        <dbReference type="Pfam" id="PF02911"/>
    </source>
</evidence>
<dbReference type="InterPro" id="IPR036477">
    <property type="entry name" value="Formyl_transf_N_sf"/>
</dbReference>
<feature type="domain" description="Formyl transferase N-terminal" evidence="5">
    <location>
        <begin position="34"/>
        <end position="214"/>
    </location>
</feature>
<reference evidence="7" key="1">
    <citation type="submission" date="2020-04" db="EMBL/GenBank/DDBJ databases">
        <authorList>
            <person name="Alioto T."/>
            <person name="Alioto T."/>
            <person name="Gomez Garrido J."/>
        </authorList>
    </citation>
    <scope>NUCLEOTIDE SEQUENCE</scope>
    <source>
        <strain evidence="7">A484AB</strain>
    </source>
</reference>
<dbReference type="InterPro" id="IPR041711">
    <property type="entry name" value="Met-tRNA-FMT_N"/>
</dbReference>
<keyword evidence="3" id="KW-0808">Transferase</keyword>
<evidence type="ECO:0000259" key="5">
    <source>
        <dbReference type="Pfam" id="PF00551"/>
    </source>
</evidence>
<sequence>MLDFTRVVKFSRNFRYFCVAVLKSNFHQGPWNILYFGTDQFAVRSLDSLNSLKVNSSLINNIEVICPAEKRRAKDIKQNKNISTVRQFAEINGLPIHNWPVDKKNVDFLSRFHLGIVVSFGHFIPSWIIRNLLCGAINVHPSLLPKWRGPSPIVNTLLNGDTETGVSIIEVSLKKFDAGNILLQKKIQIPPNTTYEGLSEELSILSSNMLLDVLTNFTELKTLAIAQDEKMVTEALKVSKEMGYVKWSEFTCEYIERLSRVIGHRFGLKCKWNDQVVKLETFGEGSTLPPGASDSAEYGQPFYNSCKNVLYIKCKDGWVGWTSLKIQYRKSITAKEFYNGYLVDKHTGKITSSLFQDMA</sequence>
<organism evidence="7 8">
    <name type="scientific">Paramuricea clavata</name>
    <name type="common">Red gorgonian</name>
    <name type="synonym">Violescent sea-whip</name>
    <dbReference type="NCBI Taxonomy" id="317549"/>
    <lineage>
        <taxon>Eukaryota</taxon>
        <taxon>Metazoa</taxon>
        <taxon>Cnidaria</taxon>
        <taxon>Anthozoa</taxon>
        <taxon>Octocorallia</taxon>
        <taxon>Malacalcyonacea</taxon>
        <taxon>Plexauridae</taxon>
        <taxon>Paramuricea</taxon>
    </lineage>
</organism>
<evidence type="ECO:0000256" key="1">
    <source>
        <dbReference type="ARBA" id="ARBA00010699"/>
    </source>
</evidence>
<dbReference type="EMBL" id="CACRXK020002315">
    <property type="protein sequence ID" value="CAB3993714.1"/>
    <property type="molecule type" value="Genomic_DNA"/>
</dbReference>
<dbReference type="AlphaFoldDB" id="A0A6S7GJU1"/>
<dbReference type="GO" id="GO:0004479">
    <property type="term" value="F:methionyl-tRNA formyltransferase activity"/>
    <property type="evidence" value="ECO:0007669"/>
    <property type="project" value="UniProtKB-EC"/>
</dbReference>
<evidence type="ECO:0000256" key="2">
    <source>
        <dbReference type="ARBA" id="ARBA00012261"/>
    </source>
</evidence>